<evidence type="ECO:0000256" key="4">
    <source>
        <dbReference type="ARBA" id="ARBA00022679"/>
    </source>
</evidence>
<feature type="transmembrane region" description="Helical" evidence="9">
    <location>
        <begin position="165"/>
        <end position="185"/>
    </location>
</feature>
<dbReference type="InterPro" id="IPR000014">
    <property type="entry name" value="PAS"/>
</dbReference>
<keyword evidence="9" id="KW-0472">Membrane</keyword>
<dbReference type="GO" id="GO:0000155">
    <property type="term" value="F:phosphorelay sensor kinase activity"/>
    <property type="evidence" value="ECO:0007669"/>
    <property type="project" value="InterPro"/>
</dbReference>
<keyword evidence="5" id="KW-0547">Nucleotide-binding</keyword>
<dbReference type="Gene3D" id="1.10.287.130">
    <property type="match status" value="1"/>
</dbReference>
<evidence type="ECO:0000259" key="10">
    <source>
        <dbReference type="PROSITE" id="PS50109"/>
    </source>
</evidence>
<sequence length="551" mass="62169">MLKETLLQVMIALLPVVAFQMWLDRPTRHKGIPLFLGTLCGVSMIMCMLMSTETIYGYDLDYRLIPYIIGSLYGGVPVAVVLTILYVAVRINMLDGVWEQVGFIVYLILVVPVLLLSIRYFERASRKGKQRMAIGLAIVILQLFFLTYIATLVQHDASMGIQVPIFLAVMAVIFLCVMWSAVFIIESVKEKQQLQHQLQRMSLNYRNEVQKLQQFIDVTPLGVIIVDRKGDITHLNDMAMRIMGDKITKTSRLDLIGQPFTELYESVIHETSGRLIADALNGHNSTSEMEHEDNKIYIRTGFTVRDMHNQKIIGAALIVHDITELTRLRDEVGRMERLSLVGQMAASITHEIRNPMAVIRGFVQLMQERSPENQREYYHIVMEELDRANGIINDFLSLAQNRIVDKEKSSLNAIINELAPLLWADANLRGQSVELELEPSLASFDMNAKEIKQLILNLARNAMEAMGDKGLLVIRTKQIDNVIELQVSDTGCGIPQEQLDHLFEPFYTTKTSGTGLGLALCLSIVEQHLGKIEVTSKEDVGTTFVVTFTVT</sequence>
<evidence type="ECO:0000313" key="13">
    <source>
        <dbReference type="Proteomes" id="UP000644756"/>
    </source>
</evidence>
<dbReference type="InterPro" id="IPR003661">
    <property type="entry name" value="HisK_dim/P_dom"/>
</dbReference>
<dbReference type="Gene3D" id="3.30.565.10">
    <property type="entry name" value="Histidine kinase-like ATPase, C-terminal domain"/>
    <property type="match status" value="1"/>
</dbReference>
<dbReference type="CDD" id="cd00075">
    <property type="entry name" value="HATPase"/>
    <property type="match status" value="1"/>
</dbReference>
<feature type="transmembrane region" description="Helical" evidence="9">
    <location>
        <begin position="133"/>
        <end position="153"/>
    </location>
</feature>
<gene>
    <name evidence="12" type="ORF">GCM10010916_46050</name>
</gene>
<dbReference type="PRINTS" id="PR00344">
    <property type="entry name" value="BCTRLSENSOR"/>
</dbReference>
<dbReference type="AlphaFoldDB" id="A0A917LHI9"/>
<feature type="transmembrane region" description="Helical" evidence="9">
    <location>
        <begin position="64"/>
        <end position="89"/>
    </location>
</feature>
<evidence type="ECO:0000256" key="8">
    <source>
        <dbReference type="ARBA" id="ARBA00023012"/>
    </source>
</evidence>
<dbReference type="InterPro" id="IPR005467">
    <property type="entry name" value="His_kinase_dom"/>
</dbReference>
<protein>
    <recommendedName>
        <fullName evidence="2">histidine kinase</fullName>
        <ecNumber evidence="2">2.7.13.3</ecNumber>
    </recommendedName>
</protein>
<dbReference type="Gene3D" id="3.30.450.20">
    <property type="entry name" value="PAS domain"/>
    <property type="match status" value="1"/>
</dbReference>
<evidence type="ECO:0000256" key="7">
    <source>
        <dbReference type="ARBA" id="ARBA00022840"/>
    </source>
</evidence>
<dbReference type="InterPro" id="IPR004358">
    <property type="entry name" value="Sig_transdc_His_kin-like_C"/>
</dbReference>
<keyword evidence="6" id="KW-0418">Kinase</keyword>
<keyword evidence="8" id="KW-0902">Two-component regulatory system</keyword>
<evidence type="ECO:0000256" key="6">
    <source>
        <dbReference type="ARBA" id="ARBA00022777"/>
    </source>
</evidence>
<dbReference type="CDD" id="cd00082">
    <property type="entry name" value="HisKA"/>
    <property type="match status" value="1"/>
</dbReference>
<dbReference type="SMART" id="SM00091">
    <property type="entry name" value="PAS"/>
    <property type="match status" value="1"/>
</dbReference>
<feature type="domain" description="Histidine kinase" evidence="10">
    <location>
        <begin position="347"/>
        <end position="551"/>
    </location>
</feature>
<dbReference type="PROSITE" id="PS50112">
    <property type="entry name" value="PAS"/>
    <property type="match status" value="1"/>
</dbReference>
<organism evidence="12 13">
    <name type="scientific">Paenibacillus abyssi</name>
    <dbReference type="NCBI Taxonomy" id="1340531"/>
    <lineage>
        <taxon>Bacteria</taxon>
        <taxon>Bacillati</taxon>
        <taxon>Bacillota</taxon>
        <taxon>Bacilli</taxon>
        <taxon>Bacillales</taxon>
        <taxon>Paenibacillaceae</taxon>
        <taxon>Paenibacillus</taxon>
    </lineage>
</organism>
<keyword evidence="7" id="KW-0067">ATP-binding</keyword>
<evidence type="ECO:0000256" key="1">
    <source>
        <dbReference type="ARBA" id="ARBA00000085"/>
    </source>
</evidence>
<dbReference type="PROSITE" id="PS50109">
    <property type="entry name" value="HIS_KIN"/>
    <property type="match status" value="1"/>
</dbReference>
<reference evidence="12" key="1">
    <citation type="journal article" date="2014" name="Int. J. Syst. Evol. Microbiol.">
        <title>Complete genome sequence of Corynebacterium casei LMG S-19264T (=DSM 44701T), isolated from a smear-ripened cheese.</title>
        <authorList>
            <consortium name="US DOE Joint Genome Institute (JGI-PGF)"/>
            <person name="Walter F."/>
            <person name="Albersmeier A."/>
            <person name="Kalinowski J."/>
            <person name="Ruckert C."/>
        </authorList>
    </citation>
    <scope>NUCLEOTIDE SEQUENCE</scope>
    <source>
        <strain evidence="12">CGMCC 1.12987</strain>
    </source>
</reference>
<evidence type="ECO:0000259" key="11">
    <source>
        <dbReference type="PROSITE" id="PS50112"/>
    </source>
</evidence>
<proteinExistence type="predicted"/>
<name>A0A917LHI9_9BACL</name>
<keyword evidence="3" id="KW-0597">Phosphoprotein</keyword>
<feature type="transmembrane region" description="Helical" evidence="9">
    <location>
        <begin position="34"/>
        <end position="52"/>
    </location>
</feature>
<evidence type="ECO:0000256" key="3">
    <source>
        <dbReference type="ARBA" id="ARBA00022553"/>
    </source>
</evidence>
<keyword evidence="4" id="KW-0808">Transferase</keyword>
<feature type="domain" description="PAS" evidence="11">
    <location>
        <begin position="208"/>
        <end position="244"/>
    </location>
</feature>
<dbReference type="SMART" id="SM00387">
    <property type="entry name" value="HATPase_c"/>
    <property type="match status" value="1"/>
</dbReference>
<keyword evidence="13" id="KW-1185">Reference proteome</keyword>
<dbReference type="GO" id="GO:0005524">
    <property type="term" value="F:ATP binding"/>
    <property type="evidence" value="ECO:0007669"/>
    <property type="project" value="UniProtKB-KW"/>
</dbReference>
<dbReference type="RefSeq" id="WP_188533432.1">
    <property type="nucleotide sequence ID" value="NZ_BMGR01000020.1"/>
</dbReference>
<dbReference type="SUPFAM" id="SSF55874">
    <property type="entry name" value="ATPase domain of HSP90 chaperone/DNA topoisomerase II/histidine kinase"/>
    <property type="match status" value="1"/>
</dbReference>
<evidence type="ECO:0000256" key="2">
    <source>
        <dbReference type="ARBA" id="ARBA00012438"/>
    </source>
</evidence>
<dbReference type="InterPro" id="IPR035965">
    <property type="entry name" value="PAS-like_dom_sf"/>
</dbReference>
<dbReference type="CDD" id="cd00130">
    <property type="entry name" value="PAS"/>
    <property type="match status" value="1"/>
</dbReference>
<dbReference type="InterPro" id="IPR036890">
    <property type="entry name" value="HATPase_C_sf"/>
</dbReference>
<dbReference type="Pfam" id="PF13426">
    <property type="entry name" value="PAS_9"/>
    <property type="match status" value="1"/>
</dbReference>
<dbReference type="InterPro" id="IPR036097">
    <property type="entry name" value="HisK_dim/P_sf"/>
</dbReference>
<dbReference type="Pfam" id="PF02518">
    <property type="entry name" value="HATPase_c"/>
    <property type="match status" value="1"/>
</dbReference>
<accession>A0A917LHI9</accession>
<dbReference type="NCBIfam" id="TIGR00229">
    <property type="entry name" value="sensory_box"/>
    <property type="match status" value="1"/>
</dbReference>
<evidence type="ECO:0000256" key="5">
    <source>
        <dbReference type="ARBA" id="ARBA00022741"/>
    </source>
</evidence>
<dbReference type="EMBL" id="BMGR01000020">
    <property type="protein sequence ID" value="GGG24323.1"/>
    <property type="molecule type" value="Genomic_DNA"/>
</dbReference>
<dbReference type="EC" id="2.7.13.3" evidence="2"/>
<dbReference type="PANTHER" id="PTHR43065:SF10">
    <property type="entry name" value="PEROXIDE STRESS-ACTIVATED HISTIDINE KINASE MAK3"/>
    <property type="match status" value="1"/>
</dbReference>
<dbReference type="SUPFAM" id="SSF55785">
    <property type="entry name" value="PYP-like sensor domain (PAS domain)"/>
    <property type="match status" value="1"/>
</dbReference>
<dbReference type="SUPFAM" id="SSF47384">
    <property type="entry name" value="Homodimeric domain of signal transducing histidine kinase"/>
    <property type="match status" value="1"/>
</dbReference>
<dbReference type="PANTHER" id="PTHR43065">
    <property type="entry name" value="SENSOR HISTIDINE KINASE"/>
    <property type="match status" value="1"/>
</dbReference>
<dbReference type="Pfam" id="PF00512">
    <property type="entry name" value="HisKA"/>
    <property type="match status" value="1"/>
</dbReference>
<keyword evidence="9" id="KW-1133">Transmembrane helix</keyword>
<comment type="catalytic activity">
    <reaction evidence="1">
        <text>ATP + protein L-histidine = ADP + protein N-phospho-L-histidine.</text>
        <dbReference type="EC" id="2.7.13.3"/>
    </reaction>
</comment>
<keyword evidence="9" id="KW-0812">Transmembrane</keyword>
<reference evidence="12" key="2">
    <citation type="submission" date="2020-09" db="EMBL/GenBank/DDBJ databases">
        <authorList>
            <person name="Sun Q."/>
            <person name="Zhou Y."/>
        </authorList>
    </citation>
    <scope>NUCLEOTIDE SEQUENCE</scope>
    <source>
        <strain evidence="12">CGMCC 1.12987</strain>
    </source>
</reference>
<feature type="transmembrane region" description="Helical" evidence="9">
    <location>
        <begin position="101"/>
        <end position="121"/>
    </location>
</feature>
<dbReference type="SMART" id="SM00388">
    <property type="entry name" value="HisKA"/>
    <property type="match status" value="1"/>
</dbReference>
<evidence type="ECO:0000256" key="9">
    <source>
        <dbReference type="SAM" id="Phobius"/>
    </source>
</evidence>
<comment type="caution">
    <text evidence="12">The sequence shown here is derived from an EMBL/GenBank/DDBJ whole genome shotgun (WGS) entry which is preliminary data.</text>
</comment>
<dbReference type="Proteomes" id="UP000644756">
    <property type="component" value="Unassembled WGS sequence"/>
</dbReference>
<dbReference type="InterPro" id="IPR003594">
    <property type="entry name" value="HATPase_dom"/>
</dbReference>
<evidence type="ECO:0000313" key="12">
    <source>
        <dbReference type="EMBL" id="GGG24323.1"/>
    </source>
</evidence>